<evidence type="ECO:0000256" key="1">
    <source>
        <dbReference type="ARBA" id="ARBA00022448"/>
    </source>
</evidence>
<dbReference type="PRINTS" id="PR00421">
    <property type="entry name" value="THIOREDOXIN"/>
</dbReference>
<dbReference type="PROSITE" id="PS00194">
    <property type="entry name" value="THIOREDOXIN_1"/>
    <property type="match status" value="1"/>
</dbReference>
<comment type="caution">
    <text evidence="6">The sequence shown here is derived from an EMBL/GenBank/DDBJ whole genome shotgun (WGS) entry which is preliminary data.</text>
</comment>
<dbReference type="Gene3D" id="3.40.30.10">
    <property type="entry name" value="Glutaredoxin"/>
    <property type="match status" value="1"/>
</dbReference>
<accession>A0A645EKJ2</accession>
<dbReference type="PANTHER" id="PTHR45663:SF11">
    <property type="entry name" value="GEO12009P1"/>
    <property type="match status" value="1"/>
</dbReference>
<reference evidence="6" key="1">
    <citation type="submission" date="2019-08" db="EMBL/GenBank/DDBJ databases">
        <authorList>
            <person name="Kucharzyk K."/>
            <person name="Murdoch R.W."/>
            <person name="Higgins S."/>
            <person name="Loffler F."/>
        </authorList>
    </citation>
    <scope>NUCLEOTIDE SEQUENCE</scope>
</reference>
<evidence type="ECO:0000256" key="4">
    <source>
        <dbReference type="ARBA" id="ARBA00023284"/>
    </source>
</evidence>
<evidence type="ECO:0000259" key="5">
    <source>
        <dbReference type="PROSITE" id="PS51352"/>
    </source>
</evidence>
<dbReference type="PROSITE" id="PS51352">
    <property type="entry name" value="THIOREDOXIN_2"/>
    <property type="match status" value="1"/>
</dbReference>
<dbReference type="InterPro" id="IPR005746">
    <property type="entry name" value="Thioredoxin"/>
</dbReference>
<keyword evidence="3" id="KW-1015">Disulfide bond</keyword>
<evidence type="ECO:0000256" key="3">
    <source>
        <dbReference type="ARBA" id="ARBA00023157"/>
    </source>
</evidence>
<dbReference type="CDD" id="cd02947">
    <property type="entry name" value="TRX_family"/>
    <property type="match status" value="1"/>
</dbReference>
<dbReference type="InterPro" id="IPR017937">
    <property type="entry name" value="Thioredoxin_CS"/>
</dbReference>
<organism evidence="6">
    <name type="scientific">bioreactor metagenome</name>
    <dbReference type="NCBI Taxonomy" id="1076179"/>
    <lineage>
        <taxon>unclassified sequences</taxon>
        <taxon>metagenomes</taxon>
        <taxon>ecological metagenomes</taxon>
    </lineage>
</organism>
<keyword evidence="4" id="KW-0676">Redox-active center</keyword>
<evidence type="ECO:0000256" key="2">
    <source>
        <dbReference type="ARBA" id="ARBA00022982"/>
    </source>
</evidence>
<dbReference type="EMBL" id="VSSQ01048510">
    <property type="protein sequence ID" value="MPN02555.1"/>
    <property type="molecule type" value="Genomic_DNA"/>
</dbReference>
<keyword evidence="2" id="KW-0249">Electron transport</keyword>
<dbReference type="SUPFAM" id="SSF52833">
    <property type="entry name" value="Thioredoxin-like"/>
    <property type="match status" value="1"/>
</dbReference>
<dbReference type="InterPro" id="IPR013766">
    <property type="entry name" value="Thioredoxin_domain"/>
</dbReference>
<name>A0A645EKJ2_9ZZZZ</name>
<sequence>MKLYIGDVINKLRKEKVSDISNIAGDFMKPVLLDFFATWCGPCRMQKPILEELEKKYGDKVEFKVVDVDENQELASKYGIHAVPTLIIQKDGTEVKRFMGVTQGSILASELDKLL</sequence>
<dbReference type="PANTHER" id="PTHR45663">
    <property type="entry name" value="GEO12009P1"/>
    <property type="match status" value="1"/>
</dbReference>
<proteinExistence type="predicted"/>
<protein>
    <submittedName>
        <fullName evidence="6">Thioredoxin</fullName>
    </submittedName>
</protein>
<dbReference type="FunFam" id="3.40.30.10:FF:000483">
    <property type="entry name" value="Thioredoxin"/>
    <property type="match status" value="1"/>
</dbReference>
<dbReference type="InterPro" id="IPR036249">
    <property type="entry name" value="Thioredoxin-like_sf"/>
</dbReference>
<feature type="domain" description="Thioredoxin" evidence="5">
    <location>
        <begin position="3"/>
        <end position="115"/>
    </location>
</feature>
<gene>
    <name evidence="6" type="primary">trxA_66</name>
    <name evidence="6" type="ORF">SDC9_149771</name>
</gene>
<dbReference type="NCBIfam" id="TIGR01068">
    <property type="entry name" value="thioredoxin"/>
    <property type="match status" value="1"/>
</dbReference>
<dbReference type="Pfam" id="PF00085">
    <property type="entry name" value="Thioredoxin"/>
    <property type="match status" value="1"/>
</dbReference>
<keyword evidence="1" id="KW-0813">Transport</keyword>
<dbReference type="AlphaFoldDB" id="A0A645EKJ2"/>
<dbReference type="GO" id="GO:0015035">
    <property type="term" value="F:protein-disulfide reductase activity"/>
    <property type="evidence" value="ECO:0007669"/>
    <property type="project" value="InterPro"/>
</dbReference>
<dbReference type="GO" id="GO:0005737">
    <property type="term" value="C:cytoplasm"/>
    <property type="evidence" value="ECO:0007669"/>
    <property type="project" value="TreeGrafter"/>
</dbReference>
<evidence type="ECO:0000313" key="6">
    <source>
        <dbReference type="EMBL" id="MPN02555.1"/>
    </source>
</evidence>